<sequence>MVGKSQTQKFHPLAIGGCFEPSVRVVKKRTEGTKYDEESFDFVRYIYLKQHSVKRKDDYGNLEKEELDPASNIKSDKEILFVANVCPFWTTDDVHRLFSLCPKVEVESVSLGQTGNSKFATIRYTKSSGVRRTLKWASEHANIDNVINEREFFIAEPDKNDYITSGKDLRVISCLKPSKFNILVAQQEIDDYMNDFQSEEKMELERQKVRESQVDEDGFEIVSYKKSAKRKTLSMDATEMETIAKTKARNKKKQKSREFQNFYRFQMREAKRERLATLREKFEQDKLQIQRLKEARKFKPY</sequence>
<dbReference type="Pfam" id="PF12923">
    <property type="entry name" value="RRP7"/>
    <property type="match status" value="1"/>
</dbReference>
<dbReference type="PANTHER" id="PTHR13191">
    <property type="entry name" value="RIBOSOMAL RNA PROCESSING PROTEIN 7-RELATED"/>
    <property type="match status" value="1"/>
</dbReference>
<dbReference type="GO" id="GO:0032545">
    <property type="term" value="C:CURI complex"/>
    <property type="evidence" value="ECO:0007669"/>
    <property type="project" value="TreeGrafter"/>
</dbReference>
<dbReference type="PANTHER" id="PTHR13191:SF0">
    <property type="entry name" value="RIBOSOMAL RNA-PROCESSING PROTEIN 7 HOMOLOG A-RELATED"/>
    <property type="match status" value="1"/>
</dbReference>
<evidence type="ECO:0000256" key="1">
    <source>
        <dbReference type="ARBA" id="ARBA00006110"/>
    </source>
</evidence>
<dbReference type="InterPro" id="IPR035979">
    <property type="entry name" value="RBD_domain_sf"/>
</dbReference>
<dbReference type="InterPro" id="IPR024326">
    <property type="entry name" value="RRP7_C"/>
</dbReference>
<feature type="domain" description="Ribosomal RNA-processing protein 7 C-terminal" evidence="3">
    <location>
        <begin position="184"/>
        <end position="301"/>
    </location>
</feature>
<dbReference type="SUPFAM" id="SSF54928">
    <property type="entry name" value="RNA-binding domain, RBD"/>
    <property type="match status" value="1"/>
</dbReference>
<name>A0A7S3LQP9_9STRA</name>
<dbReference type="GO" id="GO:0034456">
    <property type="term" value="C:UTP-C complex"/>
    <property type="evidence" value="ECO:0007669"/>
    <property type="project" value="TreeGrafter"/>
</dbReference>
<gene>
    <name evidence="4" type="ORF">ASTO00021_LOCUS9505</name>
</gene>
<keyword evidence="2" id="KW-0175">Coiled coil</keyword>
<evidence type="ECO:0000256" key="2">
    <source>
        <dbReference type="SAM" id="Coils"/>
    </source>
</evidence>
<dbReference type="Gene3D" id="3.30.70.330">
    <property type="match status" value="1"/>
</dbReference>
<protein>
    <recommendedName>
        <fullName evidence="3">Ribosomal RNA-processing protein 7 C-terminal domain-containing protein</fullName>
    </recommendedName>
</protein>
<dbReference type="GO" id="GO:0003676">
    <property type="term" value="F:nucleic acid binding"/>
    <property type="evidence" value="ECO:0007669"/>
    <property type="project" value="InterPro"/>
</dbReference>
<reference evidence="4" key="1">
    <citation type="submission" date="2021-01" db="EMBL/GenBank/DDBJ databases">
        <authorList>
            <person name="Corre E."/>
            <person name="Pelletier E."/>
            <person name="Niang G."/>
            <person name="Scheremetjew M."/>
            <person name="Finn R."/>
            <person name="Kale V."/>
            <person name="Holt S."/>
            <person name="Cochrane G."/>
            <person name="Meng A."/>
            <person name="Brown T."/>
            <person name="Cohen L."/>
        </authorList>
    </citation>
    <scope>NUCLEOTIDE SEQUENCE</scope>
    <source>
        <strain evidence="4">GSBS06</strain>
    </source>
</reference>
<dbReference type="InterPro" id="IPR040446">
    <property type="entry name" value="RRP7"/>
</dbReference>
<feature type="coiled-coil region" evidence="2">
    <location>
        <begin position="268"/>
        <end position="295"/>
    </location>
</feature>
<evidence type="ECO:0000313" key="4">
    <source>
        <dbReference type="EMBL" id="CAE0439290.1"/>
    </source>
</evidence>
<accession>A0A7S3LQP9</accession>
<organism evidence="4">
    <name type="scientific">Aplanochytrium stocchinoi</name>
    <dbReference type="NCBI Taxonomy" id="215587"/>
    <lineage>
        <taxon>Eukaryota</taxon>
        <taxon>Sar</taxon>
        <taxon>Stramenopiles</taxon>
        <taxon>Bigyra</taxon>
        <taxon>Labyrinthulomycetes</taxon>
        <taxon>Thraustochytrida</taxon>
        <taxon>Thraustochytriidae</taxon>
        <taxon>Aplanochytrium</taxon>
    </lineage>
</organism>
<evidence type="ECO:0000259" key="3">
    <source>
        <dbReference type="Pfam" id="PF12923"/>
    </source>
</evidence>
<dbReference type="EMBL" id="HBIN01012618">
    <property type="protein sequence ID" value="CAE0439290.1"/>
    <property type="molecule type" value="Transcribed_RNA"/>
</dbReference>
<dbReference type="InterPro" id="IPR012677">
    <property type="entry name" value="Nucleotide-bd_a/b_plait_sf"/>
</dbReference>
<comment type="similarity">
    <text evidence="1">Belongs to the RRP7 family.</text>
</comment>
<dbReference type="GO" id="GO:0006364">
    <property type="term" value="P:rRNA processing"/>
    <property type="evidence" value="ECO:0007669"/>
    <property type="project" value="TreeGrafter"/>
</dbReference>
<dbReference type="GO" id="GO:0000028">
    <property type="term" value="P:ribosomal small subunit assembly"/>
    <property type="evidence" value="ECO:0007669"/>
    <property type="project" value="TreeGrafter"/>
</dbReference>
<dbReference type="AlphaFoldDB" id="A0A7S3LQP9"/>
<dbReference type="Gene3D" id="6.10.250.1770">
    <property type="match status" value="1"/>
</dbReference>
<proteinExistence type="inferred from homology"/>